<keyword evidence="14" id="KW-1185">Reference proteome</keyword>
<keyword evidence="7 11" id="KW-0798">TonB box</keyword>
<evidence type="ECO:0000256" key="5">
    <source>
        <dbReference type="ARBA" id="ARBA00022692"/>
    </source>
</evidence>
<dbReference type="SUPFAM" id="SSF56935">
    <property type="entry name" value="Porins"/>
    <property type="match status" value="1"/>
</dbReference>
<feature type="domain" description="Secretin/TonB short N-terminal" evidence="12">
    <location>
        <begin position="69"/>
        <end position="121"/>
    </location>
</feature>
<evidence type="ECO:0000256" key="6">
    <source>
        <dbReference type="ARBA" id="ARBA00023004"/>
    </source>
</evidence>
<dbReference type="Pfam" id="PF07660">
    <property type="entry name" value="STN"/>
    <property type="match status" value="1"/>
</dbReference>
<keyword evidence="9 10" id="KW-0998">Cell outer membrane</keyword>
<keyword evidence="6" id="KW-0408">Iron</keyword>
<dbReference type="Pfam" id="PF13715">
    <property type="entry name" value="CarbopepD_reg_2"/>
    <property type="match status" value="1"/>
</dbReference>
<accession>A0ABV2T1G6</accession>
<dbReference type="InterPro" id="IPR037066">
    <property type="entry name" value="Plug_dom_sf"/>
</dbReference>
<evidence type="ECO:0000256" key="8">
    <source>
        <dbReference type="ARBA" id="ARBA00023136"/>
    </source>
</evidence>
<comment type="subcellular location">
    <subcellularLocation>
        <location evidence="1 10">Cell outer membrane</location>
        <topology evidence="1 10">Multi-pass membrane protein</topology>
    </subcellularLocation>
</comment>
<evidence type="ECO:0000256" key="1">
    <source>
        <dbReference type="ARBA" id="ARBA00004571"/>
    </source>
</evidence>
<keyword evidence="8 10" id="KW-0472">Membrane</keyword>
<dbReference type="Gene3D" id="2.170.130.10">
    <property type="entry name" value="TonB-dependent receptor, plug domain"/>
    <property type="match status" value="1"/>
</dbReference>
<protein>
    <submittedName>
        <fullName evidence="13">SusC/RagA family TonB-linked outer membrane protein</fullName>
    </submittedName>
</protein>
<evidence type="ECO:0000313" key="14">
    <source>
        <dbReference type="Proteomes" id="UP001549749"/>
    </source>
</evidence>
<keyword evidence="3 10" id="KW-1134">Transmembrane beta strand</keyword>
<evidence type="ECO:0000256" key="9">
    <source>
        <dbReference type="ARBA" id="ARBA00023237"/>
    </source>
</evidence>
<dbReference type="SUPFAM" id="SSF49464">
    <property type="entry name" value="Carboxypeptidase regulatory domain-like"/>
    <property type="match status" value="1"/>
</dbReference>
<evidence type="ECO:0000313" key="13">
    <source>
        <dbReference type="EMBL" id="MET6996863.1"/>
    </source>
</evidence>
<organism evidence="13 14">
    <name type="scientific">Chitinophaga defluvii</name>
    <dbReference type="NCBI Taxonomy" id="3163343"/>
    <lineage>
        <taxon>Bacteria</taxon>
        <taxon>Pseudomonadati</taxon>
        <taxon>Bacteroidota</taxon>
        <taxon>Chitinophagia</taxon>
        <taxon>Chitinophagales</taxon>
        <taxon>Chitinophagaceae</taxon>
        <taxon>Chitinophaga</taxon>
    </lineage>
</organism>
<dbReference type="InterPro" id="IPR039426">
    <property type="entry name" value="TonB-dep_rcpt-like"/>
</dbReference>
<dbReference type="SMART" id="SM00965">
    <property type="entry name" value="STN"/>
    <property type="match status" value="1"/>
</dbReference>
<evidence type="ECO:0000256" key="3">
    <source>
        <dbReference type="ARBA" id="ARBA00022452"/>
    </source>
</evidence>
<dbReference type="Pfam" id="PF00593">
    <property type="entry name" value="TonB_dep_Rec_b-barrel"/>
    <property type="match status" value="1"/>
</dbReference>
<keyword evidence="5 10" id="KW-0812">Transmembrane</keyword>
<dbReference type="NCBIfam" id="TIGR04057">
    <property type="entry name" value="SusC_RagA_signa"/>
    <property type="match status" value="1"/>
</dbReference>
<dbReference type="Gene3D" id="2.40.170.20">
    <property type="entry name" value="TonB-dependent receptor, beta-barrel domain"/>
    <property type="match status" value="1"/>
</dbReference>
<dbReference type="RefSeq" id="WP_354659504.1">
    <property type="nucleotide sequence ID" value="NZ_JBEXAC010000001.1"/>
</dbReference>
<evidence type="ECO:0000256" key="10">
    <source>
        <dbReference type="PROSITE-ProRule" id="PRU01360"/>
    </source>
</evidence>
<evidence type="ECO:0000259" key="12">
    <source>
        <dbReference type="SMART" id="SM00965"/>
    </source>
</evidence>
<dbReference type="InterPro" id="IPR023996">
    <property type="entry name" value="TonB-dep_OMP_SusC/RagA"/>
</dbReference>
<comment type="similarity">
    <text evidence="10 11">Belongs to the TonB-dependent receptor family.</text>
</comment>
<dbReference type="InterPro" id="IPR036942">
    <property type="entry name" value="Beta-barrel_TonB_sf"/>
</dbReference>
<keyword evidence="2 10" id="KW-0813">Transport</keyword>
<dbReference type="Gene3D" id="2.60.40.1120">
    <property type="entry name" value="Carboxypeptidase-like, regulatory domain"/>
    <property type="match status" value="1"/>
</dbReference>
<dbReference type="InterPro" id="IPR011662">
    <property type="entry name" value="Secretin/TonB_short_N"/>
</dbReference>
<proteinExistence type="inferred from homology"/>
<keyword evidence="4" id="KW-0406">Ion transport</keyword>
<dbReference type="Proteomes" id="UP001549749">
    <property type="component" value="Unassembled WGS sequence"/>
</dbReference>
<dbReference type="InterPro" id="IPR012910">
    <property type="entry name" value="Plug_dom"/>
</dbReference>
<keyword evidence="4" id="KW-0410">Iron transport</keyword>
<evidence type="ECO:0000256" key="11">
    <source>
        <dbReference type="RuleBase" id="RU003357"/>
    </source>
</evidence>
<dbReference type="PROSITE" id="PS52016">
    <property type="entry name" value="TONB_DEPENDENT_REC_3"/>
    <property type="match status" value="1"/>
</dbReference>
<evidence type="ECO:0000256" key="7">
    <source>
        <dbReference type="ARBA" id="ARBA00023077"/>
    </source>
</evidence>
<sequence>MKKLRASKFSFTHKALFKVLLLMKLTAFFLLIACLSVHAKSTGQTRINLVLKDVHIKTALLSIQRNSPYRFIYNDDLLPQATTVSIKATNADIREVLDSVFTHTLLTYRILDNNLIVISQQKVSTAIKGTIKLRNKDGTITAGAYISVREKGTSNGTITDNDGGFTLTVSDPNAILEISHVGYTKLNFPLNGETTVAIILNADEKQLNEVVVTALGITREKRSLTYATQGLKGEDLSNSREANITSAINGKVAGLTINKTNSGPGGSNRIVFRGNRSIGRTNQPLIVVDGVRIDNTPKAGADVALFGARDNGDGISNINPDDIESMTVLTGASAAALYGSDASNGAIIVTTKKGRIGKGIGVQVSSSAALSTPLTWPGLQNIYGQGDAGVFIPASANSWGPKMTGQQVKDWTGKTQPLTPQAGNFKDFFRTGSELINSIALSRGNEQSQTYFSYTNTYSKGILPNNDYKRNNFLLRQTTTLAKGFSLDVKANFLVEDVLNRPLTGAGNRIMSTLYAMPRSLRLDDVKNFETTEADGTLSQHYWATETPAFQNPYWSAYRNLYSRQRNRFIGLAALRYQLTPDLSIQARTSIDYYNDLGEEKDYNDSYWLTDYPGRGNYVINKESNQQFNNDILVSYNKDLTDKLTLAVHAGASLEQYHAERTTLNNQGLNAPNIFATSNAVALTNSLNNYIPYAPLTRTEKQSVYASAQLSYNNYLFLDLTGRNDWNSTLPVKNASYFFPSAGISAILNDLLHLPQAISLLKVRTSYAFVGNGTGFNELKPVYSLVAGGNGGFLLIDPTLRNADLKPEETHSFEAGLEAGFMKNRLSFEATFYNTNTINQILTIPVPAASGYSTRIINAGKIRNTGVELLVNAQPVNSKNFKWNISVNFGANRNRVIKLDSLQRRVLLSSPQALGAIVVAEGEKYGELYTSSLQRDAAGHIVVDATGKPLLISDQSKYVGNFNPDWTAGIVNKLQYKNWTLYFLIDERKGGTIISGTEALMAAAGTLSATTVNRETGFVIPDAVTAEGDKNTKTISAQDYWTQVANNSIGELFAHSATNIRLREASISYAIPASWLRTKFIEHASLSLVGRNLFFFKNNANGIDPETALGTGNNQGIEYAAIPSTRSYALYLKFNF</sequence>
<dbReference type="InterPro" id="IPR000531">
    <property type="entry name" value="Beta-barrel_TonB"/>
</dbReference>
<reference evidence="13 14" key="1">
    <citation type="submission" date="2024-06" db="EMBL/GenBank/DDBJ databases">
        <title>Chitinophaga defluvii sp. nov., isolated from municipal sewage.</title>
        <authorList>
            <person name="Zhang L."/>
        </authorList>
    </citation>
    <scope>NUCLEOTIDE SEQUENCE [LARGE SCALE GENOMIC DNA]</scope>
    <source>
        <strain evidence="13 14">H8</strain>
    </source>
</reference>
<dbReference type="InterPro" id="IPR008969">
    <property type="entry name" value="CarboxyPept-like_regulatory"/>
</dbReference>
<gene>
    <name evidence="13" type="ORF">ABR189_05770</name>
</gene>
<evidence type="ECO:0000256" key="2">
    <source>
        <dbReference type="ARBA" id="ARBA00022448"/>
    </source>
</evidence>
<dbReference type="InterPro" id="IPR023997">
    <property type="entry name" value="TonB-dep_OMP_SusC/RagA_CS"/>
</dbReference>
<dbReference type="NCBIfam" id="TIGR04056">
    <property type="entry name" value="OMP_RagA_SusC"/>
    <property type="match status" value="1"/>
</dbReference>
<comment type="caution">
    <text evidence="13">The sequence shown here is derived from an EMBL/GenBank/DDBJ whole genome shotgun (WGS) entry which is preliminary data.</text>
</comment>
<evidence type="ECO:0000256" key="4">
    <source>
        <dbReference type="ARBA" id="ARBA00022496"/>
    </source>
</evidence>
<name>A0ABV2T1G6_9BACT</name>
<dbReference type="EMBL" id="JBEXAC010000001">
    <property type="protein sequence ID" value="MET6996863.1"/>
    <property type="molecule type" value="Genomic_DNA"/>
</dbReference>
<dbReference type="Pfam" id="PF07715">
    <property type="entry name" value="Plug"/>
    <property type="match status" value="1"/>
</dbReference>